<feature type="transmembrane region" description="Helical" evidence="5">
    <location>
        <begin position="93"/>
        <end position="117"/>
    </location>
</feature>
<dbReference type="RefSeq" id="WP_043103814.1">
    <property type="nucleotide sequence ID" value="NZ_JACHET010000001.1"/>
</dbReference>
<sequence length="443" mass="46583">MQQDATAPGYVRRLGAWSAAMMVVGGVIGGGIFVNPSTVAQRTHSGVDLLALWIVGGLLTLAGALCFAELGARRPQAGGSYVYLREAFGSLPAFLFGWTMLLVNYSGSIAAVGMIFARYTCVAVGLPETLVKPIGVGAIVLLGGINAFGIRAGALVQNLFTVLKLLAVAILVVIGLAWAGNGHLGAAFVGDPAQAALPRWALAGALLPVLFSYGGFAYVNNIAGEIREPARNLPRALGLGMLLVLGCYVLVNIAYMSALGHAGLAASDTPAADVMARVFGDNGRRLIAAGIAISTFGYCNIAMIGSARVFQVMGADGVFFRSVARLHPRWHVPNRALAVVAAWAVLLTLSGTYNQLLDYSTVGDWLGYAAAVATLFWYRHTHAGNASAYRTPLYPLTPLLFIATVMVIVAILVITRPVSVGIGLLIIAAGVPVFVLWRRWFSR</sequence>
<evidence type="ECO:0000256" key="4">
    <source>
        <dbReference type="ARBA" id="ARBA00023136"/>
    </source>
</evidence>
<evidence type="ECO:0000256" key="3">
    <source>
        <dbReference type="ARBA" id="ARBA00022989"/>
    </source>
</evidence>
<comment type="caution">
    <text evidence="6">The sequence shown here is derived from an EMBL/GenBank/DDBJ whole genome shotgun (WGS) entry which is preliminary data.</text>
</comment>
<evidence type="ECO:0000313" key="6">
    <source>
        <dbReference type="EMBL" id="KGI77307.1"/>
    </source>
</evidence>
<dbReference type="Pfam" id="PF13520">
    <property type="entry name" value="AA_permease_2"/>
    <property type="match status" value="1"/>
</dbReference>
<keyword evidence="3 5" id="KW-1133">Transmembrane helix</keyword>
<dbReference type="Proteomes" id="UP000560000">
    <property type="component" value="Unassembled WGS sequence"/>
</dbReference>
<gene>
    <name evidence="7" type="ORF">HNQ86_002859</name>
    <name evidence="6" type="ORF">LF63_0111930</name>
</gene>
<evidence type="ECO:0000256" key="2">
    <source>
        <dbReference type="ARBA" id="ARBA00022692"/>
    </source>
</evidence>
<evidence type="ECO:0000313" key="7">
    <source>
        <dbReference type="EMBL" id="MBB6185514.1"/>
    </source>
</evidence>
<dbReference type="EMBL" id="JACHET010000001">
    <property type="protein sequence ID" value="MBB6185514.1"/>
    <property type="molecule type" value="Genomic_DNA"/>
</dbReference>
<keyword evidence="2 5" id="KW-0812">Transmembrane</keyword>
<dbReference type="Proteomes" id="UP000029708">
    <property type="component" value="Unassembled WGS sequence"/>
</dbReference>
<dbReference type="Gene3D" id="1.20.1740.10">
    <property type="entry name" value="Amino acid/polyamine transporter I"/>
    <property type="match status" value="1"/>
</dbReference>
<keyword evidence="8" id="KW-1185">Reference proteome</keyword>
<feature type="transmembrane region" description="Helical" evidence="5">
    <location>
        <begin position="200"/>
        <end position="219"/>
    </location>
</feature>
<dbReference type="OrthoDB" id="9771067at2"/>
<dbReference type="PANTHER" id="PTHR11785:SF512">
    <property type="entry name" value="SOBREMESA, ISOFORM B"/>
    <property type="match status" value="1"/>
</dbReference>
<feature type="transmembrane region" description="Helical" evidence="5">
    <location>
        <begin position="420"/>
        <end position="437"/>
    </location>
</feature>
<dbReference type="GO" id="GO:0015179">
    <property type="term" value="F:L-amino acid transmembrane transporter activity"/>
    <property type="evidence" value="ECO:0007669"/>
    <property type="project" value="TreeGrafter"/>
</dbReference>
<feature type="transmembrane region" description="Helical" evidence="5">
    <location>
        <begin position="239"/>
        <end position="266"/>
    </location>
</feature>
<feature type="transmembrane region" description="Helical" evidence="5">
    <location>
        <begin position="129"/>
        <end position="150"/>
    </location>
</feature>
<comment type="subcellular location">
    <subcellularLocation>
        <location evidence="1">Membrane</location>
        <topology evidence="1">Multi-pass membrane protein</topology>
    </subcellularLocation>
</comment>
<evidence type="ECO:0000256" key="5">
    <source>
        <dbReference type="SAM" id="Phobius"/>
    </source>
</evidence>
<dbReference type="InterPro" id="IPR002293">
    <property type="entry name" value="AA/rel_permease1"/>
</dbReference>
<feature type="transmembrane region" description="Helical" evidence="5">
    <location>
        <begin position="286"/>
        <end position="311"/>
    </location>
</feature>
<feature type="transmembrane region" description="Helical" evidence="5">
    <location>
        <begin position="393"/>
        <end position="414"/>
    </location>
</feature>
<dbReference type="GO" id="GO:0016020">
    <property type="term" value="C:membrane"/>
    <property type="evidence" value="ECO:0007669"/>
    <property type="project" value="UniProtKB-SubCell"/>
</dbReference>
<keyword evidence="4 5" id="KW-0472">Membrane</keyword>
<dbReference type="HOGENOM" id="CLU_007946_3_4_6"/>
<feature type="transmembrane region" description="Helical" evidence="5">
    <location>
        <begin position="365"/>
        <end position="381"/>
    </location>
</feature>
<feature type="transmembrane region" description="Helical" evidence="5">
    <location>
        <begin position="162"/>
        <end position="180"/>
    </location>
</feature>
<dbReference type="AlphaFoldDB" id="A0A099CUJ9"/>
<feature type="transmembrane region" description="Helical" evidence="5">
    <location>
        <begin position="332"/>
        <end position="353"/>
    </location>
</feature>
<proteinExistence type="predicted"/>
<dbReference type="PIRSF" id="PIRSF006060">
    <property type="entry name" value="AA_transporter"/>
    <property type="match status" value="1"/>
</dbReference>
<accession>A0A099CUJ9</accession>
<name>A0A099CUJ9_9GAMM</name>
<dbReference type="PANTHER" id="PTHR11785">
    <property type="entry name" value="AMINO ACID TRANSPORTER"/>
    <property type="match status" value="1"/>
</dbReference>
<dbReference type="EMBL" id="JROI01000013">
    <property type="protein sequence ID" value="KGI77307.1"/>
    <property type="molecule type" value="Genomic_DNA"/>
</dbReference>
<evidence type="ECO:0000313" key="8">
    <source>
        <dbReference type="Proteomes" id="UP000029708"/>
    </source>
</evidence>
<evidence type="ECO:0000313" key="9">
    <source>
        <dbReference type="Proteomes" id="UP000560000"/>
    </source>
</evidence>
<dbReference type="InterPro" id="IPR050598">
    <property type="entry name" value="AminoAcid_Transporter"/>
</dbReference>
<organism evidence="6 8">
    <name type="scientific">Oleiagrimonas soli</name>
    <dbReference type="NCBI Taxonomy" id="1543381"/>
    <lineage>
        <taxon>Bacteria</taxon>
        <taxon>Pseudomonadati</taxon>
        <taxon>Pseudomonadota</taxon>
        <taxon>Gammaproteobacteria</taxon>
        <taxon>Lysobacterales</taxon>
        <taxon>Rhodanobacteraceae</taxon>
        <taxon>Oleiagrimonas</taxon>
    </lineage>
</organism>
<feature type="transmembrane region" description="Helical" evidence="5">
    <location>
        <begin position="14"/>
        <end position="34"/>
    </location>
</feature>
<evidence type="ECO:0000256" key="1">
    <source>
        <dbReference type="ARBA" id="ARBA00004141"/>
    </source>
</evidence>
<dbReference type="STRING" id="1543381.LF63_0111930"/>
<reference evidence="7 9" key="2">
    <citation type="submission" date="2020-08" db="EMBL/GenBank/DDBJ databases">
        <title>Genomic Encyclopedia of Type Strains, Phase IV (KMG-IV): sequencing the most valuable type-strain genomes for metagenomic binning, comparative biology and taxonomic classification.</title>
        <authorList>
            <person name="Goeker M."/>
        </authorList>
    </citation>
    <scope>NUCLEOTIDE SEQUENCE [LARGE SCALE GENOMIC DNA]</scope>
    <source>
        <strain evidence="7 9">DSM 107085</strain>
    </source>
</reference>
<feature type="transmembrane region" description="Helical" evidence="5">
    <location>
        <begin position="50"/>
        <end position="72"/>
    </location>
</feature>
<protein>
    <submittedName>
        <fullName evidence="7">APA family basic amino acid/polyamine antiporter</fullName>
    </submittedName>
    <submittedName>
        <fullName evidence="6">Amino acid permease</fullName>
    </submittedName>
</protein>
<reference evidence="6 8" key="1">
    <citation type="submission" date="2014-09" db="EMBL/GenBank/DDBJ databases">
        <title>Xanthomonadaceae 3.5X direct submission.</title>
        <authorList>
            <person name="Fang T."/>
            <person name="Wang H."/>
        </authorList>
    </citation>
    <scope>NUCLEOTIDE SEQUENCE [LARGE SCALE GENOMIC DNA]</scope>
    <source>
        <strain evidence="6 8">3.5X</strain>
    </source>
</reference>